<feature type="transmembrane region" description="Helical" evidence="1">
    <location>
        <begin position="317"/>
        <end position="336"/>
    </location>
</feature>
<proteinExistence type="predicted"/>
<sequence>MSTCSAFGAYSTIGTGIKNGLFDSIGRSAGRKVVDKYFPSGPAPYRTTYTGIEAIDNPLIIIIAFFTYIIDGPRTWDVVLVYWYLMAHFCAGWTLLSLEGLRKANKGRVVSWTGTMGFILQNISYAITVPIYLLTHLLTSPIASIKVNTEIISVDTSDSAILPISTTLSFVIPSIMMSLRAPVFVSASTHYTWQAVWQIFPITQAVYHVILKSLLPGPSSSSKSIRAHLGGVYRYILFLSFVPQVLLLTVAVIPAGIVPEVLRPVFEQVDLVSAFVPYWPWNSPITKELAGAAAGVDSTSVVTADGKAELVKLFLQWDVYCGGVAILVWAVFNYSAVKSENSVLLPKVVFWTLLGGPVGAAAMLLLERDDAGLRGRAARKKTK</sequence>
<keyword evidence="3" id="KW-1185">Reference proteome</keyword>
<protein>
    <submittedName>
        <fullName evidence="2">Uncharacterized protein</fullName>
    </submittedName>
</protein>
<evidence type="ECO:0000313" key="3">
    <source>
        <dbReference type="Proteomes" id="UP001320245"/>
    </source>
</evidence>
<feature type="transmembrane region" description="Helical" evidence="1">
    <location>
        <begin position="160"/>
        <end position="183"/>
    </location>
</feature>
<feature type="transmembrane region" description="Helical" evidence="1">
    <location>
        <begin position="82"/>
        <end position="101"/>
    </location>
</feature>
<feature type="transmembrane region" description="Helical" evidence="1">
    <location>
        <begin position="122"/>
        <end position="140"/>
    </location>
</feature>
<gene>
    <name evidence="2" type="ORF">SLS53_004355</name>
</gene>
<keyword evidence="1" id="KW-0472">Membrane</keyword>
<feature type="transmembrane region" description="Helical" evidence="1">
    <location>
        <begin position="235"/>
        <end position="258"/>
    </location>
</feature>
<dbReference type="EMBL" id="JAJSPL020000014">
    <property type="protein sequence ID" value="KAK7743270.1"/>
    <property type="molecule type" value="Genomic_DNA"/>
</dbReference>
<organism evidence="2 3">
    <name type="scientific">Cytospora paraplurivora</name>
    <dbReference type="NCBI Taxonomy" id="2898453"/>
    <lineage>
        <taxon>Eukaryota</taxon>
        <taxon>Fungi</taxon>
        <taxon>Dikarya</taxon>
        <taxon>Ascomycota</taxon>
        <taxon>Pezizomycotina</taxon>
        <taxon>Sordariomycetes</taxon>
        <taxon>Sordariomycetidae</taxon>
        <taxon>Diaporthales</taxon>
        <taxon>Cytosporaceae</taxon>
        <taxon>Cytospora</taxon>
    </lineage>
</organism>
<dbReference type="Proteomes" id="UP001320245">
    <property type="component" value="Unassembled WGS sequence"/>
</dbReference>
<name>A0AAN9YHX2_9PEZI</name>
<keyword evidence="1" id="KW-1133">Transmembrane helix</keyword>
<feature type="transmembrane region" description="Helical" evidence="1">
    <location>
        <begin position="54"/>
        <end position="70"/>
    </location>
</feature>
<feature type="transmembrane region" description="Helical" evidence="1">
    <location>
        <begin position="348"/>
        <end position="366"/>
    </location>
</feature>
<evidence type="ECO:0000256" key="1">
    <source>
        <dbReference type="SAM" id="Phobius"/>
    </source>
</evidence>
<dbReference type="AlphaFoldDB" id="A0AAN9YHX2"/>
<accession>A0AAN9YHX2</accession>
<comment type="caution">
    <text evidence="2">The sequence shown here is derived from an EMBL/GenBank/DDBJ whole genome shotgun (WGS) entry which is preliminary data.</text>
</comment>
<keyword evidence="1" id="KW-0812">Transmembrane</keyword>
<reference evidence="2 3" key="1">
    <citation type="journal article" date="2023" name="PLoS ONE">
        <title>Cytospora paraplurivora sp. nov. isolated from orchards with fruit tree decline syndrome in Ontario, Canada.</title>
        <authorList>
            <person name="Ilyukhin E."/>
            <person name="Nguyen H.D.T."/>
            <person name="Castle A.J."/>
            <person name="Ellouze W."/>
        </authorList>
    </citation>
    <scope>NUCLEOTIDE SEQUENCE [LARGE SCALE GENOMIC DNA]</scope>
    <source>
        <strain evidence="2 3">FDS-564</strain>
    </source>
</reference>
<evidence type="ECO:0000313" key="2">
    <source>
        <dbReference type="EMBL" id="KAK7743270.1"/>
    </source>
</evidence>